<sequence>MEGIKERQKNGMKPEHTGTAKVESAENMRSEETFTGFKDEGFEGFGISIEALGISIWVFESMCPTVFSSSLFRRVLMLIDSPLEQRECSVVVELV</sequence>
<reference evidence="3" key="3">
    <citation type="submission" date="2015-04" db="UniProtKB">
        <authorList>
            <consortium name="EnsemblPlants"/>
        </authorList>
    </citation>
    <scope>IDENTIFICATION</scope>
    <source>
        <strain evidence="3">cv. Jemalong A17</strain>
    </source>
</reference>
<accession>A0A072TU02</accession>
<evidence type="ECO:0000313" key="2">
    <source>
        <dbReference type="EMBL" id="KEH20882.1"/>
    </source>
</evidence>
<dbReference type="EnsemblPlants" id="KEH20882">
    <property type="protein sequence ID" value="KEH20882"/>
    <property type="gene ID" value="MTR_8g092555"/>
</dbReference>
<evidence type="ECO:0000313" key="3">
    <source>
        <dbReference type="EnsemblPlants" id="KEH20882"/>
    </source>
</evidence>
<dbReference type="AlphaFoldDB" id="A0A072TU02"/>
<organism evidence="2 4">
    <name type="scientific">Medicago truncatula</name>
    <name type="common">Barrel medic</name>
    <name type="synonym">Medicago tribuloides</name>
    <dbReference type="NCBI Taxonomy" id="3880"/>
    <lineage>
        <taxon>Eukaryota</taxon>
        <taxon>Viridiplantae</taxon>
        <taxon>Streptophyta</taxon>
        <taxon>Embryophyta</taxon>
        <taxon>Tracheophyta</taxon>
        <taxon>Spermatophyta</taxon>
        <taxon>Magnoliopsida</taxon>
        <taxon>eudicotyledons</taxon>
        <taxon>Gunneridae</taxon>
        <taxon>Pentapetalae</taxon>
        <taxon>rosids</taxon>
        <taxon>fabids</taxon>
        <taxon>Fabales</taxon>
        <taxon>Fabaceae</taxon>
        <taxon>Papilionoideae</taxon>
        <taxon>50 kb inversion clade</taxon>
        <taxon>NPAAA clade</taxon>
        <taxon>Hologalegina</taxon>
        <taxon>IRL clade</taxon>
        <taxon>Trifolieae</taxon>
        <taxon>Medicago</taxon>
    </lineage>
</organism>
<evidence type="ECO:0000256" key="1">
    <source>
        <dbReference type="SAM" id="MobiDB-lite"/>
    </source>
</evidence>
<dbReference type="HOGENOM" id="CLU_2376076_0_0_1"/>
<feature type="region of interest" description="Disordered" evidence="1">
    <location>
        <begin position="1"/>
        <end position="30"/>
    </location>
</feature>
<name>A0A072TU02_MEDTR</name>
<protein>
    <submittedName>
        <fullName evidence="2 3">Uncharacterized protein</fullName>
    </submittedName>
</protein>
<proteinExistence type="predicted"/>
<keyword evidence="4" id="KW-1185">Reference proteome</keyword>
<gene>
    <name evidence="2" type="ordered locus">MTR_8g092555</name>
</gene>
<dbReference type="EMBL" id="CM001224">
    <property type="protein sequence ID" value="KEH20882.1"/>
    <property type="molecule type" value="Genomic_DNA"/>
</dbReference>
<reference evidence="2 4" key="1">
    <citation type="journal article" date="2011" name="Nature">
        <title>The Medicago genome provides insight into the evolution of rhizobial symbioses.</title>
        <authorList>
            <person name="Young N.D."/>
            <person name="Debelle F."/>
            <person name="Oldroyd G.E."/>
            <person name="Geurts R."/>
            <person name="Cannon S.B."/>
            <person name="Udvardi M.K."/>
            <person name="Benedito V.A."/>
            <person name="Mayer K.F."/>
            <person name="Gouzy J."/>
            <person name="Schoof H."/>
            <person name="Van de Peer Y."/>
            <person name="Proost S."/>
            <person name="Cook D.R."/>
            <person name="Meyers B.C."/>
            <person name="Spannagl M."/>
            <person name="Cheung F."/>
            <person name="De Mita S."/>
            <person name="Krishnakumar V."/>
            <person name="Gundlach H."/>
            <person name="Zhou S."/>
            <person name="Mudge J."/>
            <person name="Bharti A.K."/>
            <person name="Murray J.D."/>
            <person name="Naoumkina M.A."/>
            <person name="Rosen B."/>
            <person name="Silverstein K.A."/>
            <person name="Tang H."/>
            <person name="Rombauts S."/>
            <person name="Zhao P.X."/>
            <person name="Zhou P."/>
            <person name="Barbe V."/>
            <person name="Bardou P."/>
            <person name="Bechner M."/>
            <person name="Bellec A."/>
            <person name="Berger A."/>
            <person name="Berges H."/>
            <person name="Bidwell S."/>
            <person name="Bisseling T."/>
            <person name="Choisne N."/>
            <person name="Couloux A."/>
            <person name="Denny R."/>
            <person name="Deshpande S."/>
            <person name="Dai X."/>
            <person name="Doyle J.J."/>
            <person name="Dudez A.M."/>
            <person name="Farmer A.D."/>
            <person name="Fouteau S."/>
            <person name="Franken C."/>
            <person name="Gibelin C."/>
            <person name="Gish J."/>
            <person name="Goldstein S."/>
            <person name="Gonzalez A.J."/>
            <person name="Green P.J."/>
            <person name="Hallab A."/>
            <person name="Hartog M."/>
            <person name="Hua A."/>
            <person name="Humphray S.J."/>
            <person name="Jeong D.H."/>
            <person name="Jing Y."/>
            <person name="Jocker A."/>
            <person name="Kenton S.M."/>
            <person name="Kim D.J."/>
            <person name="Klee K."/>
            <person name="Lai H."/>
            <person name="Lang C."/>
            <person name="Lin S."/>
            <person name="Macmil S.L."/>
            <person name="Magdelenat G."/>
            <person name="Matthews L."/>
            <person name="McCorrison J."/>
            <person name="Monaghan E.L."/>
            <person name="Mun J.H."/>
            <person name="Najar F.Z."/>
            <person name="Nicholson C."/>
            <person name="Noirot C."/>
            <person name="O'Bleness M."/>
            <person name="Paule C.R."/>
            <person name="Poulain J."/>
            <person name="Prion F."/>
            <person name="Qin B."/>
            <person name="Qu C."/>
            <person name="Retzel E.F."/>
            <person name="Riddle C."/>
            <person name="Sallet E."/>
            <person name="Samain S."/>
            <person name="Samson N."/>
            <person name="Sanders I."/>
            <person name="Saurat O."/>
            <person name="Scarpelli C."/>
            <person name="Schiex T."/>
            <person name="Segurens B."/>
            <person name="Severin A.J."/>
            <person name="Sherrier D.J."/>
            <person name="Shi R."/>
            <person name="Sims S."/>
            <person name="Singer S.R."/>
            <person name="Sinharoy S."/>
            <person name="Sterck L."/>
            <person name="Viollet A."/>
            <person name="Wang B.B."/>
            <person name="Wang K."/>
            <person name="Wang M."/>
            <person name="Wang X."/>
            <person name="Warfsmann J."/>
            <person name="Weissenbach J."/>
            <person name="White D.D."/>
            <person name="White J.D."/>
            <person name="Wiley G.B."/>
            <person name="Wincker P."/>
            <person name="Xing Y."/>
            <person name="Yang L."/>
            <person name="Yao Z."/>
            <person name="Ying F."/>
            <person name="Zhai J."/>
            <person name="Zhou L."/>
            <person name="Zuber A."/>
            <person name="Denarie J."/>
            <person name="Dixon R.A."/>
            <person name="May G.D."/>
            <person name="Schwartz D.C."/>
            <person name="Rogers J."/>
            <person name="Quetier F."/>
            <person name="Town C.D."/>
            <person name="Roe B.A."/>
        </authorList>
    </citation>
    <scope>NUCLEOTIDE SEQUENCE [LARGE SCALE GENOMIC DNA]</scope>
    <source>
        <strain evidence="2">A17</strain>
        <strain evidence="3 4">cv. Jemalong A17</strain>
    </source>
</reference>
<dbReference type="Proteomes" id="UP000002051">
    <property type="component" value="Chromosome 8"/>
</dbReference>
<evidence type="ECO:0000313" key="4">
    <source>
        <dbReference type="Proteomes" id="UP000002051"/>
    </source>
</evidence>
<reference evidence="2 4" key="2">
    <citation type="journal article" date="2014" name="BMC Genomics">
        <title>An improved genome release (version Mt4.0) for the model legume Medicago truncatula.</title>
        <authorList>
            <person name="Tang H."/>
            <person name="Krishnakumar V."/>
            <person name="Bidwell S."/>
            <person name="Rosen B."/>
            <person name="Chan A."/>
            <person name="Zhou S."/>
            <person name="Gentzbittel L."/>
            <person name="Childs K.L."/>
            <person name="Yandell M."/>
            <person name="Gundlach H."/>
            <person name="Mayer K.F."/>
            <person name="Schwartz D.C."/>
            <person name="Town C.D."/>
        </authorList>
    </citation>
    <scope>GENOME REANNOTATION</scope>
    <source>
        <strain evidence="2">A17</strain>
        <strain evidence="3 4">cv. Jemalong A17</strain>
    </source>
</reference>